<name>A0A261U2Y3_9BORD</name>
<evidence type="ECO:0000313" key="2">
    <source>
        <dbReference type="EMBL" id="OZI55975.1"/>
    </source>
</evidence>
<dbReference type="Gene3D" id="3.90.920.10">
    <property type="entry name" value="DNA primase, PRIM domain"/>
    <property type="match status" value="1"/>
</dbReference>
<comment type="caution">
    <text evidence="2">The sequence shown here is derived from an EMBL/GenBank/DDBJ whole genome shotgun (WGS) entry which is preliminary data.</text>
</comment>
<gene>
    <name evidence="2" type="ORF">CAL20_10985</name>
</gene>
<evidence type="ECO:0000313" key="3">
    <source>
        <dbReference type="Proteomes" id="UP000216885"/>
    </source>
</evidence>
<evidence type="ECO:0000259" key="1">
    <source>
        <dbReference type="Pfam" id="PF21686"/>
    </source>
</evidence>
<dbReference type="Proteomes" id="UP000216885">
    <property type="component" value="Unassembled WGS sequence"/>
</dbReference>
<reference evidence="2 3" key="1">
    <citation type="submission" date="2017-05" db="EMBL/GenBank/DDBJ databases">
        <title>Complete and WGS of Bordetella genogroups.</title>
        <authorList>
            <person name="Spilker T."/>
            <person name="LiPuma J."/>
        </authorList>
    </citation>
    <scope>NUCLEOTIDE SEQUENCE [LARGE SCALE GENOMIC DNA]</scope>
    <source>
        <strain evidence="2 3">AU9919</strain>
    </source>
</reference>
<proteinExistence type="predicted"/>
<dbReference type="InterPro" id="IPR014145">
    <property type="entry name" value="LigD_pol_dom"/>
</dbReference>
<keyword evidence="3" id="KW-1185">Reference proteome</keyword>
<sequence>MTRLFMQSNTPERIGHVTLTHPDRIVLRPPKTTKSDLAHYYEAIAPHMLEHLKGRRIAMLRCPDGADEDCFFQKHLTGDLPSGLTRDAGHLQIQSTEGLLALVQLGVIEFHTWGAHAPQHDNPDRVTLDLDPGPDISWRGLIEATQLAHGLMTEVGLAPFLKTTGGKGLHLVAPIRATRSWETVRILAHHLAQRLANAMPDRFTANMAKDQRRGRIFVDYLRNGNGSTAICAYSVRARPEAPVSMPLPWTALDFHNDLRAAAFNVRNALDHVQTHADPWPDYAARRTVLTQRMLDRLGL</sequence>
<dbReference type="Pfam" id="PF21686">
    <property type="entry name" value="LigD_Prim-Pol"/>
    <property type="match status" value="1"/>
</dbReference>
<dbReference type="NCBIfam" id="TIGR02778">
    <property type="entry name" value="ligD_pol"/>
    <property type="match status" value="1"/>
</dbReference>
<dbReference type="PANTHER" id="PTHR42705:SF2">
    <property type="entry name" value="BIFUNCTIONAL NON-HOMOLOGOUS END JOINING PROTEIN LIGD"/>
    <property type="match status" value="1"/>
</dbReference>
<dbReference type="InterPro" id="IPR052171">
    <property type="entry name" value="NHEJ_LigD"/>
</dbReference>
<dbReference type="PANTHER" id="PTHR42705">
    <property type="entry name" value="BIFUNCTIONAL NON-HOMOLOGOUS END JOINING PROTEIN LIGD"/>
    <property type="match status" value="1"/>
</dbReference>
<dbReference type="RefSeq" id="WP_094837865.1">
    <property type="nucleotide sequence ID" value="NZ_NEVQ01000013.1"/>
</dbReference>
<dbReference type="AlphaFoldDB" id="A0A261U2Y3"/>
<accession>A0A261U2Y3</accession>
<feature type="domain" description="DNA ligase D polymerase" evidence="1">
    <location>
        <begin position="33"/>
        <end position="279"/>
    </location>
</feature>
<organism evidence="2 3">
    <name type="scientific">Bordetella genomosp. 4</name>
    <dbReference type="NCBI Taxonomy" id="463044"/>
    <lineage>
        <taxon>Bacteria</taxon>
        <taxon>Pseudomonadati</taxon>
        <taxon>Pseudomonadota</taxon>
        <taxon>Betaproteobacteria</taxon>
        <taxon>Burkholderiales</taxon>
        <taxon>Alcaligenaceae</taxon>
        <taxon>Bordetella</taxon>
    </lineage>
</organism>
<protein>
    <recommendedName>
        <fullName evidence="1">DNA ligase D polymerase domain-containing protein</fullName>
    </recommendedName>
</protein>
<dbReference type="EMBL" id="NEVQ01000013">
    <property type="protein sequence ID" value="OZI55975.1"/>
    <property type="molecule type" value="Genomic_DNA"/>
</dbReference>